<organism evidence="1 2">
    <name type="scientific">Chaetomium strumarium</name>
    <dbReference type="NCBI Taxonomy" id="1170767"/>
    <lineage>
        <taxon>Eukaryota</taxon>
        <taxon>Fungi</taxon>
        <taxon>Dikarya</taxon>
        <taxon>Ascomycota</taxon>
        <taxon>Pezizomycotina</taxon>
        <taxon>Sordariomycetes</taxon>
        <taxon>Sordariomycetidae</taxon>
        <taxon>Sordariales</taxon>
        <taxon>Chaetomiaceae</taxon>
        <taxon>Chaetomium</taxon>
    </lineage>
</organism>
<evidence type="ECO:0000313" key="2">
    <source>
        <dbReference type="Proteomes" id="UP001273166"/>
    </source>
</evidence>
<reference evidence="1" key="2">
    <citation type="submission" date="2023-06" db="EMBL/GenBank/DDBJ databases">
        <authorList>
            <consortium name="Lawrence Berkeley National Laboratory"/>
            <person name="Mondo S.J."/>
            <person name="Hensen N."/>
            <person name="Bonometti L."/>
            <person name="Westerberg I."/>
            <person name="Brannstrom I.O."/>
            <person name="Guillou S."/>
            <person name="Cros-Aarteil S."/>
            <person name="Calhoun S."/>
            <person name="Haridas S."/>
            <person name="Kuo A."/>
            <person name="Pangilinan J."/>
            <person name="Riley R."/>
            <person name="Labutti K."/>
            <person name="Andreopoulos B."/>
            <person name="Lipzen A."/>
            <person name="Chen C."/>
            <person name="Yanf M."/>
            <person name="Daum C."/>
            <person name="Ng V."/>
            <person name="Clum A."/>
            <person name="Steindorff A."/>
            <person name="Ohm R."/>
            <person name="Martin F."/>
            <person name="Silar P."/>
            <person name="Natvig D."/>
            <person name="Lalanne C."/>
            <person name="Gautier V."/>
            <person name="Ament-Velasquez S.L."/>
            <person name="Kruys A."/>
            <person name="Hutchinson M.I."/>
            <person name="Powell A.J."/>
            <person name="Barry K."/>
            <person name="Miller A.N."/>
            <person name="Grigoriev I.V."/>
            <person name="Debuchy R."/>
            <person name="Gladieux P."/>
            <person name="Thoren M.H."/>
            <person name="Johannesson H."/>
        </authorList>
    </citation>
    <scope>NUCLEOTIDE SEQUENCE</scope>
    <source>
        <strain evidence="1">CBS 333.67</strain>
    </source>
</reference>
<evidence type="ECO:0000313" key="1">
    <source>
        <dbReference type="EMBL" id="KAK3306396.1"/>
    </source>
</evidence>
<dbReference type="EMBL" id="JAUDZG010000003">
    <property type="protein sequence ID" value="KAK3306396.1"/>
    <property type="molecule type" value="Genomic_DNA"/>
</dbReference>
<name>A0AAJ0GUJ3_9PEZI</name>
<keyword evidence="2" id="KW-1185">Reference proteome</keyword>
<sequence>MGYLIFFPLSRTLLLFLIFLFSSLLLRSLIPFFSFCVMYSCCARFGGPGFEDRVWPFLTLSCAVSAATWELS</sequence>
<dbReference type="GeneID" id="87887777"/>
<dbReference type="RefSeq" id="XP_062722176.1">
    <property type="nucleotide sequence ID" value="XM_062868948.1"/>
</dbReference>
<proteinExistence type="predicted"/>
<reference evidence="1" key="1">
    <citation type="journal article" date="2023" name="Mol. Phylogenet. Evol.">
        <title>Genome-scale phylogeny and comparative genomics of the fungal order Sordariales.</title>
        <authorList>
            <person name="Hensen N."/>
            <person name="Bonometti L."/>
            <person name="Westerberg I."/>
            <person name="Brannstrom I.O."/>
            <person name="Guillou S."/>
            <person name="Cros-Aarteil S."/>
            <person name="Calhoun S."/>
            <person name="Haridas S."/>
            <person name="Kuo A."/>
            <person name="Mondo S."/>
            <person name="Pangilinan J."/>
            <person name="Riley R."/>
            <person name="LaButti K."/>
            <person name="Andreopoulos B."/>
            <person name="Lipzen A."/>
            <person name="Chen C."/>
            <person name="Yan M."/>
            <person name="Daum C."/>
            <person name="Ng V."/>
            <person name="Clum A."/>
            <person name="Steindorff A."/>
            <person name="Ohm R.A."/>
            <person name="Martin F."/>
            <person name="Silar P."/>
            <person name="Natvig D.O."/>
            <person name="Lalanne C."/>
            <person name="Gautier V."/>
            <person name="Ament-Velasquez S.L."/>
            <person name="Kruys A."/>
            <person name="Hutchinson M.I."/>
            <person name="Powell A.J."/>
            <person name="Barry K."/>
            <person name="Miller A.N."/>
            <person name="Grigoriev I.V."/>
            <person name="Debuchy R."/>
            <person name="Gladieux P."/>
            <person name="Hiltunen Thoren M."/>
            <person name="Johannesson H."/>
        </authorList>
    </citation>
    <scope>NUCLEOTIDE SEQUENCE</scope>
    <source>
        <strain evidence="1">CBS 333.67</strain>
    </source>
</reference>
<comment type="caution">
    <text evidence="1">The sequence shown here is derived from an EMBL/GenBank/DDBJ whole genome shotgun (WGS) entry which is preliminary data.</text>
</comment>
<dbReference type="AlphaFoldDB" id="A0AAJ0GUJ3"/>
<accession>A0AAJ0GUJ3</accession>
<dbReference type="Proteomes" id="UP001273166">
    <property type="component" value="Unassembled WGS sequence"/>
</dbReference>
<gene>
    <name evidence="1" type="ORF">B0T15DRAFT_527103</name>
</gene>
<protein>
    <submittedName>
        <fullName evidence="1">Uncharacterized protein</fullName>
    </submittedName>
</protein>